<reference evidence="4" key="1">
    <citation type="submission" date="2016-11" db="EMBL/GenBank/DDBJ databases">
        <authorList>
            <person name="Varghese N."/>
            <person name="Submissions S."/>
        </authorList>
    </citation>
    <scope>NUCLEOTIDE SEQUENCE [LARGE SCALE GENOMIC DNA]</scope>
    <source>
        <strain evidence="4">USBA-503</strain>
    </source>
</reference>
<dbReference type="InterPro" id="IPR050345">
    <property type="entry name" value="Aliph_Amidase/BUP"/>
</dbReference>
<evidence type="ECO:0000313" key="4">
    <source>
        <dbReference type="Proteomes" id="UP000184016"/>
    </source>
</evidence>
<protein>
    <submittedName>
        <fullName evidence="3">Predicted amidohydrolase</fullName>
    </submittedName>
</protein>
<evidence type="ECO:0000259" key="2">
    <source>
        <dbReference type="PROSITE" id="PS50263"/>
    </source>
</evidence>
<sequence>MDRLQVVLAQLSPRLGDFEWNLDKHHEWIREARARGAQLIIFPELGLTGYQVQDMTLDIARPLIHPQIQSLIEASREIDIVFSFVEETSHHLFHVSAVYASEGKVRAVHRKVYLPTYGMFDERRYFAPGTRFQTFSGTPAGTAGMLLCEDAWHVTSPYLLALGGANFMIVTASSPARDVTDAHYFGSQRFWRELLRVYAQTYGCPIAFVNRVGVEDGISFFGGSGAVSPEGDWLFTAPTVEEGMFSIQLDLRSVRRARFSTPILRDERPLLVQRELERILRQREETQCDWAPNSQPEGERT</sequence>
<keyword evidence="1 3" id="KW-0378">Hydrolase</keyword>
<dbReference type="EMBL" id="FRAF01000001">
    <property type="protein sequence ID" value="SHJ56340.1"/>
    <property type="molecule type" value="Genomic_DNA"/>
</dbReference>
<keyword evidence="4" id="KW-1185">Reference proteome</keyword>
<dbReference type="STRING" id="1830138.SAMN05443507_101203"/>
<dbReference type="InterPro" id="IPR036526">
    <property type="entry name" value="C-N_Hydrolase_sf"/>
</dbReference>
<gene>
    <name evidence="3" type="ORF">SAMN05443507_101203</name>
</gene>
<dbReference type="Proteomes" id="UP000184016">
    <property type="component" value="Unassembled WGS sequence"/>
</dbReference>
<dbReference type="PROSITE" id="PS50263">
    <property type="entry name" value="CN_HYDROLASE"/>
    <property type="match status" value="1"/>
</dbReference>
<evidence type="ECO:0000256" key="1">
    <source>
        <dbReference type="ARBA" id="ARBA00022801"/>
    </source>
</evidence>
<dbReference type="SUPFAM" id="SSF56317">
    <property type="entry name" value="Carbon-nitrogen hydrolase"/>
    <property type="match status" value="1"/>
</dbReference>
<dbReference type="PANTHER" id="PTHR43674">
    <property type="entry name" value="NITRILASE C965.09-RELATED"/>
    <property type="match status" value="1"/>
</dbReference>
<feature type="domain" description="CN hydrolase" evidence="2">
    <location>
        <begin position="4"/>
        <end position="251"/>
    </location>
</feature>
<dbReference type="RefSeq" id="WP_072872691.1">
    <property type="nucleotide sequence ID" value="NZ_FRAF01000001.1"/>
</dbReference>
<dbReference type="PANTHER" id="PTHR43674:SF2">
    <property type="entry name" value="BETA-UREIDOPROPIONASE"/>
    <property type="match status" value="1"/>
</dbReference>
<name>A0A1M6KBP3_9BACL</name>
<dbReference type="InterPro" id="IPR003010">
    <property type="entry name" value="C-N_Hydrolase"/>
</dbReference>
<dbReference type="AlphaFoldDB" id="A0A1M6KBP3"/>
<dbReference type="Gene3D" id="3.60.110.10">
    <property type="entry name" value="Carbon-nitrogen hydrolase"/>
    <property type="match status" value="1"/>
</dbReference>
<dbReference type="GO" id="GO:0033388">
    <property type="term" value="P:putrescine biosynthetic process from arginine"/>
    <property type="evidence" value="ECO:0007669"/>
    <property type="project" value="TreeGrafter"/>
</dbReference>
<accession>A0A1M6KBP3</accession>
<organism evidence="3 4">
    <name type="scientific">Alicyclobacillus tolerans</name>
    <dbReference type="NCBI Taxonomy" id="90970"/>
    <lineage>
        <taxon>Bacteria</taxon>
        <taxon>Bacillati</taxon>
        <taxon>Bacillota</taxon>
        <taxon>Bacilli</taxon>
        <taxon>Bacillales</taxon>
        <taxon>Alicyclobacillaceae</taxon>
        <taxon>Alicyclobacillus</taxon>
    </lineage>
</organism>
<evidence type="ECO:0000313" key="3">
    <source>
        <dbReference type="EMBL" id="SHJ56340.1"/>
    </source>
</evidence>
<dbReference type="GO" id="GO:0050126">
    <property type="term" value="F:N-carbamoylputrescine amidase activity"/>
    <property type="evidence" value="ECO:0007669"/>
    <property type="project" value="TreeGrafter"/>
</dbReference>
<dbReference type="Pfam" id="PF00795">
    <property type="entry name" value="CN_hydrolase"/>
    <property type="match status" value="1"/>
</dbReference>
<proteinExistence type="predicted"/>
<dbReference type="CDD" id="cd07586">
    <property type="entry name" value="nitrilase_8"/>
    <property type="match status" value="1"/>
</dbReference>